<dbReference type="InterPro" id="IPR041661">
    <property type="entry name" value="ZN622/Rei1/Reh1_Znf-C2H2"/>
</dbReference>
<comment type="subcellular location">
    <subcellularLocation>
        <location evidence="1">Cytoplasm</location>
    </subcellularLocation>
</comment>
<evidence type="ECO:0000256" key="9">
    <source>
        <dbReference type="SAM" id="MobiDB-lite"/>
    </source>
</evidence>
<keyword evidence="4" id="KW-0479">Metal-binding</keyword>
<dbReference type="GO" id="GO:0005737">
    <property type="term" value="C:cytoplasm"/>
    <property type="evidence" value="ECO:0007669"/>
    <property type="project" value="UniProtKB-SubCell"/>
</dbReference>
<evidence type="ECO:0000256" key="3">
    <source>
        <dbReference type="ARBA" id="ARBA00022517"/>
    </source>
</evidence>
<evidence type="ECO:0000313" key="12">
    <source>
        <dbReference type="Proteomes" id="UP000318582"/>
    </source>
</evidence>
<dbReference type="InterPro" id="IPR040025">
    <property type="entry name" value="Znf622/Rei1/Reh1"/>
</dbReference>
<keyword evidence="5" id="KW-0677">Repeat</keyword>
<keyword evidence="6" id="KW-0863">Zinc-finger</keyword>
<dbReference type="PANTHER" id="PTHR13182:SF8">
    <property type="entry name" value="CYTOPLASMIC 60S SUBUNIT BIOGENESIS FACTOR ZNF622"/>
    <property type="match status" value="1"/>
</dbReference>
<feature type="domain" description="C2H2-type" evidence="10">
    <location>
        <begin position="110"/>
        <end position="132"/>
    </location>
</feature>
<organism evidence="11 12">
    <name type="scientific">Powellomyces hirtus</name>
    <dbReference type="NCBI Taxonomy" id="109895"/>
    <lineage>
        <taxon>Eukaryota</taxon>
        <taxon>Fungi</taxon>
        <taxon>Fungi incertae sedis</taxon>
        <taxon>Chytridiomycota</taxon>
        <taxon>Chytridiomycota incertae sedis</taxon>
        <taxon>Chytridiomycetes</taxon>
        <taxon>Spizellomycetales</taxon>
        <taxon>Powellomycetaceae</taxon>
        <taxon>Powellomyces</taxon>
    </lineage>
</organism>
<accession>A0A507E559</accession>
<comment type="caution">
    <text evidence="11">The sequence shown here is derived from an EMBL/GenBank/DDBJ whole genome shotgun (WGS) entry which is preliminary data.</text>
</comment>
<dbReference type="InterPro" id="IPR022755">
    <property type="entry name" value="Znf_C2H2_jaz"/>
</dbReference>
<name>A0A507E559_9FUNG</name>
<feature type="domain" description="C2H2-type" evidence="10">
    <location>
        <begin position="46"/>
        <end position="68"/>
    </location>
</feature>
<evidence type="ECO:0000256" key="5">
    <source>
        <dbReference type="ARBA" id="ARBA00022737"/>
    </source>
</evidence>
<comment type="similarity">
    <text evidence="8">Belongs to the REI1 family.</text>
</comment>
<keyword evidence="12" id="KW-1185">Reference proteome</keyword>
<evidence type="ECO:0000256" key="1">
    <source>
        <dbReference type="ARBA" id="ARBA00004496"/>
    </source>
</evidence>
<sequence>MAAPDVETASVFSDTASDFSEMSKASTAATTATAASRAHGSHAFTCLSCHVAFRTADNQREHMRSDWHRYNLKRKVADIPPVSAENFAQRVQQQQTKTQEDNKPVFSGECLACRKTYSNENGYNNHLHSKKHKETQARYDDMRSKGLDPFAPVASTGRKAAPIVSAASKTRPAPTAEGSSSDPLPANWRQQLADATTREEVMQIMERKAEATERLTELDCLFCAQKCQTFENNLAHMAHAHSFFIPDMEYLVDIKGLIKYLGEKIAVAHVCIYCNGKGRAMHTLEAVRKHMLDKGHCKILYEDGAELEVADFYDFSSTYPDEAAEGVSDGEAMEEGEGDEEWEDVDDEELGDMSSAPGAIRITEDETQLILPSGVRIGHRQYNKFWRQTLKPEDNRDSVVINQLMGQYRALGYQSTPYEVAVAHHERRMMAKKSLYAYQDFKARTGQKHNKLQKHFRSQIGFGV</sequence>
<keyword evidence="3" id="KW-0690">Ribosome biogenesis</keyword>
<evidence type="ECO:0000256" key="2">
    <source>
        <dbReference type="ARBA" id="ARBA00022490"/>
    </source>
</evidence>
<dbReference type="AlphaFoldDB" id="A0A507E559"/>
<evidence type="ECO:0000259" key="10">
    <source>
        <dbReference type="PROSITE" id="PS00028"/>
    </source>
</evidence>
<dbReference type="InterPro" id="IPR013087">
    <property type="entry name" value="Znf_C2H2_type"/>
</dbReference>
<dbReference type="GO" id="GO:0003676">
    <property type="term" value="F:nucleic acid binding"/>
    <property type="evidence" value="ECO:0007669"/>
    <property type="project" value="InterPro"/>
</dbReference>
<feature type="region of interest" description="Disordered" evidence="9">
    <location>
        <begin position="150"/>
        <end position="186"/>
    </location>
</feature>
<dbReference type="GO" id="GO:0042273">
    <property type="term" value="P:ribosomal large subunit biogenesis"/>
    <property type="evidence" value="ECO:0007669"/>
    <property type="project" value="TreeGrafter"/>
</dbReference>
<dbReference type="EMBL" id="QEAQ01000030">
    <property type="protein sequence ID" value="TPX58982.1"/>
    <property type="molecule type" value="Genomic_DNA"/>
</dbReference>
<evidence type="ECO:0000256" key="7">
    <source>
        <dbReference type="ARBA" id="ARBA00022833"/>
    </source>
</evidence>
<evidence type="ECO:0000256" key="8">
    <source>
        <dbReference type="ARBA" id="ARBA00034126"/>
    </source>
</evidence>
<keyword evidence="2" id="KW-0963">Cytoplasm</keyword>
<dbReference type="Proteomes" id="UP000318582">
    <property type="component" value="Unassembled WGS sequence"/>
</dbReference>
<dbReference type="InterPro" id="IPR036236">
    <property type="entry name" value="Znf_C2H2_sf"/>
</dbReference>
<proteinExistence type="inferred from homology"/>
<dbReference type="SMART" id="SM00451">
    <property type="entry name" value="ZnF_U1"/>
    <property type="match status" value="2"/>
</dbReference>
<dbReference type="GO" id="GO:0008270">
    <property type="term" value="F:zinc ion binding"/>
    <property type="evidence" value="ECO:0007669"/>
    <property type="project" value="UniProtKB-KW"/>
</dbReference>
<evidence type="ECO:0000313" key="11">
    <source>
        <dbReference type="EMBL" id="TPX58982.1"/>
    </source>
</evidence>
<feature type="compositionally biased region" description="Polar residues" evidence="9">
    <location>
        <begin position="177"/>
        <end position="186"/>
    </location>
</feature>
<reference evidence="11 12" key="1">
    <citation type="journal article" date="2019" name="Sci. Rep.">
        <title>Comparative genomics of chytrid fungi reveal insights into the obligate biotrophic and pathogenic lifestyle of Synchytrium endobioticum.</title>
        <authorList>
            <person name="van de Vossenberg B.T.L.H."/>
            <person name="Warris S."/>
            <person name="Nguyen H.D.T."/>
            <person name="van Gent-Pelzer M.P.E."/>
            <person name="Joly D.L."/>
            <person name="van de Geest H.C."/>
            <person name="Bonants P.J.M."/>
            <person name="Smith D.S."/>
            <person name="Levesque C.A."/>
            <person name="van der Lee T.A.J."/>
        </authorList>
    </citation>
    <scope>NUCLEOTIDE SEQUENCE [LARGE SCALE GENOMIC DNA]</scope>
    <source>
        <strain evidence="11 12">CBS 809.83</strain>
    </source>
</reference>
<protein>
    <recommendedName>
        <fullName evidence="10">C2H2-type domain-containing protein</fullName>
    </recommendedName>
</protein>
<dbReference type="SMART" id="SM00355">
    <property type="entry name" value="ZnF_C2H2"/>
    <property type="match status" value="4"/>
</dbReference>
<evidence type="ECO:0000256" key="4">
    <source>
        <dbReference type="ARBA" id="ARBA00022723"/>
    </source>
</evidence>
<dbReference type="Pfam" id="PF12756">
    <property type="entry name" value="zf-C2H2_2"/>
    <property type="match status" value="1"/>
</dbReference>
<dbReference type="Pfam" id="PF12171">
    <property type="entry name" value="zf-C2H2_jaz"/>
    <property type="match status" value="1"/>
</dbReference>
<keyword evidence="7" id="KW-0862">Zinc</keyword>
<gene>
    <name evidence="11" type="ORF">PhCBS80983_g02765</name>
</gene>
<dbReference type="PANTHER" id="PTHR13182">
    <property type="entry name" value="ZINC FINGER PROTEIN 622"/>
    <property type="match status" value="1"/>
</dbReference>
<dbReference type="SUPFAM" id="SSF57667">
    <property type="entry name" value="beta-beta-alpha zinc fingers"/>
    <property type="match status" value="2"/>
</dbReference>
<evidence type="ECO:0000256" key="6">
    <source>
        <dbReference type="ARBA" id="ARBA00022771"/>
    </source>
</evidence>
<dbReference type="GO" id="GO:0030687">
    <property type="term" value="C:preribosome, large subunit precursor"/>
    <property type="evidence" value="ECO:0007669"/>
    <property type="project" value="TreeGrafter"/>
</dbReference>
<dbReference type="InterPro" id="IPR003604">
    <property type="entry name" value="Matrin/U1-like-C_Znf_C2H2"/>
</dbReference>
<dbReference type="PROSITE" id="PS00028">
    <property type="entry name" value="ZINC_FINGER_C2H2_1"/>
    <property type="match status" value="2"/>
</dbReference>
<dbReference type="STRING" id="109895.A0A507E559"/>